<reference evidence="1 2" key="1">
    <citation type="submission" date="2020-08" db="EMBL/GenBank/DDBJ databases">
        <authorList>
            <person name="Seo M.-J."/>
        </authorList>
    </citation>
    <scope>NUCLEOTIDE SEQUENCE [LARGE SCALE GENOMIC DNA]</scope>
    <source>
        <strain evidence="1 2">KIGAM211</strain>
    </source>
</reference>
<gene>
    <name evidence="1" type="ORF">H5V45_07470</name>
</gene>
<evidence type="ECO:0000313" key="1">
    <source>
        <dbReference type="EMBL" id="MBB6627158.1"/>
    </source>
</evidence>
<organism evidence="1 2">
    <name type="scientific">Nocardioides luti</name>
    <dbReference type="NCBI Taxonomy" id="2761101"/>
    <lineage>
        <taxon>Bacteria</taxon>
        <taxon>Bacillati</taxon>
        <taxon>Actinomycetota</taxon>
        <taxon>Actinomycetes</taxon>
        <taxon>Propionibacteriales</taxon>
        <taxon>Nocardioidaceae</taxon>
        <taxon>Nocardioides</taxon>
    </lineage>
</organism>
<comment type="caution">
    <text evidence="1">The sequence shown here is derived from an EMBL/GenBank/DDBJ whole genome shotgun (WGS) entry which is preliminary data.</text>
</comment>
<sequence>MAAVVAADEAEARGDALGALRIIDELARQLPASAAFWRPWRVRRLLQLTTLGPVLPRWVTSRWILAQALQHLSPTGSAAARSRHRRALDLAIALRGGPGTLPGVDEADRMARVMDHDWVYRQLFLYELGGLAAFLRSGASADLVAGADQIQAWAAAPMGGYRLLETSTFGDLWIDLGDREVRVTPNIGSSSLVVPGECVVGRLVPTYGGTMFEAAPLFVPDDVARAVAADPAGWYDALRAVPDGTDSPTCRPAGDLQGLVSDVPSAVLGAWLADVAEVPARERDVPHVLARGALDLAHQLLDPVAELWDDASTEGERQEAVDDLMRRAREAEGDLIDPWSVIGALLLSPDAVRGMATAMLPSDVPLLERLGELLAEPAAEWCRVLAEELPEAA</sequence>
<keyword evidence="2" id="KW-1185">Reference proteome</keyword>
<evidence type="ECO:0000313" key="2">
    <source>
        <dbReference type="Proteomes" id="UP000523955"/>
    </source>
</evidence>
<dbReference type="Proteomes" id="UP000523955">
    <property type="component" value="Unassembled WGS sequence"/>
</dbReference>
<name>A0A7X0RHJ8_9ACTN</name>
<proteinExistence type="predicted"/>
<protein>
    <submittedName>
        <fullName evidence="1">Uncharacterized protein</fullName>
    </submittedName>
</protein>
<accession>A0A7X0RHJ8</accession>
<dbReference type="EMBL" id="JACKXE010000001">
    <property type="protein sequence ID" value="MBB6627158.1"/>
    <property type="molecule type" value="Genomic_DNA"/>
</dbReference>
<dbReference type="AlphaFoldDB" id="A0A7X0RHJ8"/>
<dbReference type="RefSeq" id="WP_185252347.1">
    <property type="nucleotide sequence ID" value="NZ_JACKXE010000001.1"/>
</dbReference>